<name>A0AA35TB48_GEOBA</name>
<dbReference type="Proteomes" id="UP001174909">
    <property type="component" value="Unassembled WGS sequence"/>
</dbReference>
<evidence type="ECO:0000256" key="2">
    <source>
        <dbReference type="ARBA" id="ARBA00022527"/>
    </source>
</evidence>
<evidence type="ECO:0000256" key="6">
    <source>
        <dbReference type="ARBA" id="ARBA00022840"/>
    </source>
</evidence>
<organism evidence="9 10">
    <name type="scientific">Geodia barretti</name>
    <name type="common">Barrett's horny sponge</name>
    <dbReference type="NCBI Taxonomy" id="519541"/>
    <lineage>
        <taxon>Eukaryota</taxon>
        <taxon>Metazoa</taxon>
        <taxon>Porifera</taxon>
        <taxon>Demospongiae</taxon>
        <taxon>Heteroscleromorpha</taxon>
        <taxon>Tetractinellida</taxon>
        <taxon>Astrophorina</taxon>
        <taxon>Geodiidae</taxon>
        <taxon>Geodia</taxon>
    </lineage>
</organism>
<dbReference type="GO" id="GO:0005737">
    <property type="term" value="C:cytoplasm"/>
    <property type="evidence" value="ECO:0007669"/>
    <property type="project" value="TreeGrafter"/>
</dbReference>
<evidence type="ECO:0000313" key="9">
    <source>
        <dbReference type="EMBL" id="CAI8044191.1"/>
    </source>
</evidence>
<dbReference type="Gene3D" id="1.10.510.10">
    <property type="entry name" value="Transferase(Phosphotransferase) domain 1"/>
    <property type="match status" value="1"/>
</dbReference>
<keyword evidence="5 9" id="KW-0418">Kinase</keyword>
<evidence type="ECO:0000256" key="1">
    <source>
        <dbReference type="ARBA" id="ARBA00012513"/>
    </source>
</evidence>
<dbReference type="PANTHER" id="PTHR47634">
    <property type="entry name" value="PROTEIN KINASE DOMAIN-CONTAINING PROTEIN-RELATED"/>
    <property type="match status" value="1"/>
</dbReference>
<evidence type="ECO:0000256" key="7">
    <source>
        <dbReference type="ARBA" id="ARBA00047899"/>
    </source>
</evidence>
<dbReference type="AlphaFoldDB" id="A0AA35TB48"/>
<evidence type="ECO:0000256" key="3">
    <source>
        <dbReference type="ARBA" id="ARBA00022679"/>
    </source>
</evidence>
<comment type="catalytic activity">
    <reaction evidence="7">
        <text>L-threonyl-[protein] + ATP = O-phospho-L-threonyl-[protein] + ADP + H(+)</text>
        <dbReference type="Rhea" id="RHEA:46608"/>
        <dbReference type="Rhea" id="RHEA-COMP:11060"/>
        <dbReference type="Rhea" id="RHEA-COMP:11605"/>
        <dbReference type="ChEBI" id="CHEBI:15378"/>
        <dbReference type="ChEBI" id="CHEBI:30013"/>
        <dbReference type="ChEBI" id="CHEBI:30616"/>
        <dbReference type="ChEBI" id="CHEBI:61977"/>
        <dbReference type="ChEBI" id="CHEBI:456216"/>
        <dbReference type="EC" id="2.7.11.1"/>
    </reaction>
</comment>
<gene>
    <name evidence="9" type="ORF">GBAR_LOCUS24536</name>
</gene>
<protein>
    <recommendedName>
        <fullName evidence="1">non-specific serine/threonine protein kinase</fullName>
        <ecNumber evidence="1">2.7.11.1</ecNumber>
    </recommendedName>
</protein>
<dbReference type="GO" id="GO:0005634">
    <property type="term" value="C:nucleus"/>
    <property type="evidence" value="ECO:0007669"/>
    <property type="project" value="TreeGrafter"/>
</dbReference>
<dbReference type="PANTHER" id="PTHR47634:SF9">
    <property type="entry name" value="PROTEIN KINASE DOMAIN-CONTAINING PROTEIN-RELATED"/>
    <property type="match status" value="1"/>
</dbReference>
<sequence>AFELATGDYLFEPHSGENYNRDEDHIAHVIELLGPIPSHIALSGHYSKEYFNRKGELRHIHNLRPWGLRDVLTEKYHWEVEEAAAFTAFLTPMMAFFPPARATAHECLQHPWLKS</sequence>
<evidence type="ECO:0000256" key="8">
    <source>
        <dbReference type="ARBA" id="ARBA00048679"/>
    </source>
</evidence>
<dbReference type="InterPro" id="IPR051334">
    <property type="entry name" value="SRPK"/>
</dbReference>
<keyword evidence="4" id="KW-0547">Nucleotide-binding</keyword>
<keyword evidence="3" id="KW-0808">Transferase</keyword>
<evidence type="ECO:0000256" key="5">
    <source>
        <dbReference type="ARBA" id="ARBA00022777"/>
    </source>
</evidence>
<dbReference type="SUPFAM" id="SSF56112">
    <property type="entry name" value="Protein kinase-like (PK-like)"/>
    <property type="match status" value="1"/>
</dbReference>
<dbReference type="GO" id="GO:0004674">
    <property type="term" value="F:protein serine/threonine kinase activity"/>
    <property type="evidence" value="ECO:0007669"/>
    <property type="project" value="UniProtKB-KW"/>
</dbReference>
<proteinExistence type="predicted"/>
<keyword evidence="2" id="KW-0723">Serine/threonine-protein kinase</keyword>
<dbReference type="EMBL" id="CASHTH010003384">
    <property type="protein sequence ID" value="CAI8044191.1"/>
    <property type="molecule type" value="Genomic_DNA"/>
</dbReference>
<dbReference type="GO" id="GO:0000245">
    <property type="term" value="P:spliceosomal complex assembly"/>
    <property type="evidence" value="ECO:0007669"/>
    <property type="project" value="TreeGrafter"/>
</dbReference>
<accession>A0AA35TB48</accession>
<dbReference type="EC" id="2.7.11.1" evidence="1"/>
<dbReference type="FunFam" id="1.10.510.10:FF:000275">
    <property type="entry name" value="SRSF protein kinase 2 isoform X3"/>
    <property type="match status" value="1"/>
</dbReference>
<evidence type="ECO:0000256" key="4">
    <source>
        <dbReference type="ARBA" id="ARBA00022741"/>
    </source>
</evidence>
<reference evidence="9" key="1">
    <citation type="submission" date="2023-03" db="EMBL/GenBank/DDBJ databases">
        <authorList>
            <person name="Steffen K."/>
            <person name="Cardenas P."/>
        </authorList>
    </citation>
    <scope>NUCLEOTIDE SEQUENCE</scope>
</reference>
<dbReference type="GO" id="GO:0050684">
    <property type="term" value="P:regulation of mRNA processing"/>
    <property type="evidence" value="ECO:0007669"/>
    <property type="project" value="TreeGrafter"/>
</dbReference>
<comment type="catalytic activity">
    <reaction evidence="8">
        <text>L-seryl-[protein] + ATP = O-phospho-L-seryl-[protein] + ADP + H(+)</text>
        <dbReference type="Rhea" id="RHEA:17989"/>
        <dbReference type="Rhea" id="RHEA-COMP:9863"/>
        <dbReference type="Rhea" id="RHEA-COMP:11604"/>
        <dbReference type="ChEBI" id="CHEBI:15378"/>
        <dbReference type="ChEBI" id="CHEBI:29999"/>
        <dbReference type="ChEBI" id="CHEBI:30616"/>
        <dbReference type="ChEBI" id="CHEBI:83421"/>
        <dbReference type="ChEBI" id="CHEBI:456216"/>
        <dbReference type="EC" id="2.7.11.1"/>
    </reaction>
</comment>
<keyword evidence="10" id="KW-1185">Reference proteome</keyword>
<dbReference type="GO" id="GO:0005524">
    <property type="term" value="F:ATP binding"/>
    <property type="evidence" value="ECO:0007669"/>
    <property type="project" value="UniProtKB-KW"/>
</dbReference>
<dbReference type="InterPro" id="IPR011009">
    <property type="entry name" value="Kinase-like_dom_sf"/>
</dbReference>
<feature type="non-terminal residue" evidence="9">
    <location>
        <position position="1"/>
    </location>
</feature>
<evidence type="ECO:0000313" key="10">
    <source>
        <dbReference type="Proteomes" id="UP001174909"/>
    </source>
</evidence>
<comment type="caution">
    <text evidence="9">The sequence shown here is derived from an EMBL/GenBank/DDBJ whole genome shotgun (WGS) entry which is preliminary data.</text>
</comment>
<keyword evidence="6" id="KW-0067">ATP-binding</keyword>